<dbReference type="EMBL" id="CP144745">
    <property type="protein sequence ID" value="WVZ49561.1"/>
    <property type="molecule type" value="Genomic_DNA"/>
</dbReference>
<sequence length="112" mass="12231">MAGSFFSQHWPAAWHLGGGLRLGIWVPPASTGLLPFVPPSEASLSSHLSLQINNLKFHCFVRRRDSSVVHGSSEKFVFREGVQQECRSTTPASFARSAGRKNVVPPFAGRAK</sequence>
<evidence type="ECO:0000313" key="2">
    <source>
        <dbReference type="Proteomes" id="UP001341281"/>
    </source>
</evidence>
<dbReference type="EMBL" id="CP144745">
    <property type="protein sequence ID" value="WVZ49559.1"/>
    <property type="molecule type" value="Genomic_DNA"/>
</dbReference>
<organism evidence="1 2">
    <name type="scientific">Paspalum notatum var. saurae</name>
    <dbReference type="NCBI Taxonomy" id="547442"/>
    <lineage>
        <taxon>Eukaryota</taxon>
        <taxon>Viridiplantae</taxon>
        <taxon>Streptophyta</taxon>
        <taxon>Embryophyta</taxon>
        <taxon>Tracheophyta</taxon>
        <taxon>Spermatophyta</taxon>
        <taxon>Magnoliopsida</taxon>
        <taxon>Liliopsida</taxon>
        <taxon>Poales</taxon>
        <taxon>Poaceae</taxon>
        <taxon>PACMAD clade</taxon>
        <taxon>Panicoideae</taxon>
        <taxon>Andropogonodae</taxon>
        <taxon>Paspaleae</taxon>
        <taxon>Paspalinae</taxon>
        <taxon>Paspalum</taxon>
    </lineage>
</organism>
<proteinExistence type="predicted"/>
<protein>
    <submittedName>
        <fullName evidence="1">Uncharacterized protein</fullName>
    </submittedName>
</protein>
<keyword evidence="2" id="KW-1185">Reference proteome</keyword>
<gene>
    <name evidence="1" type="ORF">U9M48_000905</name>
</gene>
<evidence type="ECO:0000313" key="1">
    <source>
        <dbReference type="EMBL" id="WVZ49559.1"/>
    </source>
</evidence>
<reference evidence="1 2" key="1">
    <citation type="submission" date="2024-02" db="EMBL/GenBank/DDBJ databases">
        <title>High-quality chromosome-scale genome assembly of Pensacola bahiagrass (Paspalum notatum Flugge var. saurae).</title>
        <authorList>
            <person name="Vega J.M."/>
            <person name="Podio M."/>
            <person name="Orjuela J."/>
            <person name="Siena L.A."/>
            <person name="Pessino S.C."/>
            <person name="Combes M.C."/>
            <person name="Mariac C."/>
            <person name="Albertini E."/>
            <person name="Pupilli F."/>
            <person name="Ortiz J.P.A."/>
            <person name="Leblanc O."/>
        </authorList>
    </citation>
    <scope>NUCLEOTIDE SEQUENCE [LARGE SCALE GENOMIC DNA]</scope>
    <source>
        <strain evidence="1">R1</strain>
        <tissue evidence="1">Leaf</tissue>
    </source>
</reference>
<dbReference type="AlphaFoldDB" id="A0AAQ3PFB2"/>
<accession>A0AAQ3PFB2</accession>
<name>A0AAQ3PFB2_PASNO</name>
<dbReference type="Proteomes" id="UP001341281">
    <property type="component" value="Chromosome 01"/>
</dbReference>